<name>A0ABN7VI35_GIGMA</name>
<evidence type="ECO:0000313" key="1">
    <source>
        <dbReference type="EMBL" id="CAG8773334.1"/>
    </source>
</evidence>
<evidence type="ECO:0000313" key="2">
    <source>
        <dbReference type="Proteomes" id="UP000789901"/>
    </source>
</evidence>
<sequence length="91" mass="10918">MKKVTKLRRIIKQDRENEIKGKKVHYCNINFEKPLNDLDKTLEIKFKDISMLEKEENKLEQKEALTDFNHELKINHNNALKWSPNVLIEIT</sequence>
<gene>
    <name evidence="1" type="ORF">GMARGA_LOCUS18777</name>
</gene>
<accession>A0ABN7VI35</accession>
<proteinExistence type="predicted"/>
<keyword evidence="2" id="KW-1185">Reference proteome</keyword>
<protein>
    <submittedName>
        <fullName evidence="1">12895_t:CDS:1</fullName>
    </submittedName>
</protein>
<comment type="caution">
    <text evidence="1">The sequence shown here is derived from an EMBL/GenBank/DDBJ whole genome shotgun (WGS) entry which is preliminary data.</text>
</comment>
<reference evidence="1 2" key="1">
    <citation type="submission" date="2021-06" db="EMBL/GenBank/DDBJ databases">
        <authorList>
            <person name="Kallberg Y."/>
            <person name="Tangrot J."/>
            <person name="Rosling A."/>
        </authorList>
    </citation>
    <scope>NUCLEOTIDE SEQUENCE [LARGE SCALE GENOMIC DNA]</scope>
    <source>
        <strain evidence="1 2">120-4 pot B 10/14</strain>
    </source>
</reference>
<dbReference type="EMBL" id="CAJVQB010015245">
    <property type="protein sequence ID" value="CAG8773334.1"/>
    <property type="molecule type" value="Genomic_DNA"/>
</dbReference>
<organism evidence="1 2">
    <name type="scientific">Gigaspora margarita</name>
    <dbReference type="NCBI Taxonomy" id="4874"/>
    <lineage>
        <taxon>Eukaryota</taxon>
        <taxon>Fungi</taxon>
        <taxon>Fungi incertae sedis</taxon>
        <taxon>Mucoromycota</taxon>
        <taxon>Glomeromycotina</taxon>
        <taxon>Glomeromycetes</taxon>
        <taxon>Diversisporales</taxon>
        <taxon>Gigasporaceae</taxon>
        <taxon>Gigaspora</taxon>
    </lineage>
</organism>
<dbReference type="Proteomes" id="UP000789901">
    <property type="component" value="Unassembled WGS sequence"/>
</dbReference>